<dbReference type="SMART" id="SM00020">
    <property type="entry name" value="Tryp_SPc"/>
    <property type="match status" value="1"/>
</dbReference>
<keyword evidence="3 5" id="KW-0720">Serine protease</keyword>
<evidence type="ECO:0000259" key="7">
    <source>
        <dbReference type="PROSITE" id="PS50240"/>
    </source>
</evidence>
<keyword evidence="6" id="KW-0732">Signal</keyword>
<dbReference type="GeneID" id="106057385"/>
<dbReference type="Gene3D" id="2.40.10.10">
    <property type="entry name" value="Trypsin-like serine proteases"/>
    <property type="match status" value="1"/>
</dbReference>
<keyword evidence="1 5" id="KW-0645">Protease</keyword>
<dbReference type="PRINTS" id="PR00722">
    <property type="entry name" value="CHYMOTRYPSIN"/>
</dbReference>
<reference evidence="9" key="1">
    <citation type="submission" date="2025-08" db="UniProtKB">
        <authorList>
            <consortium name="RefSeq"/>
        </authorList>
    </citation>
    <scope>IDENTIFICATION</scope>
</reference>
<dbReference type="Pfam" id="PF00089">
    <property type="entry name" value="Trypsin"/>
    <property type="match status" value="1"/>
</dbReference>
<dbReference type="GO" id="GO:0006508">
    <property type="term" value="P:proteolysis"/>
    <property type="evidence" value="ECO:0007669"/>
    <property type="project" value="UniProtKB-KW"/>
</dbReference>
<dbReference type="PROSITE" id="PS50240">
    <property type="entry name" value="TRYPSIN_DOM"/>
    <property type="match status" value="1"/>
</dbReference>
<gene>
    <name evidence="9" type="primary">LOC106057385</name>
</gene>
<dbReference type="PANTHER" id="PTHR24252:SF7">
    <property type="entry name" value="HYALIN"/>
    <property type="match status" value="1"/>
</dbReference>
<dbReference type="Proteomes" id="UP001165740">
    <property type="component" value="Chromosome 7"/>
</dbReference>
<feature type="domain" description="Peptidase S1" evidence="7">
    <location>
        <begin position="41"/>
        <end position="277"/>
    </location>
</feature>
<evidence type="ECO:0000256" key="3">
    <source>
        <dbReference type="ARBA" id="ARBA00022825"/>
    </source>
</evidence>
<evidence type="ECO:0000313" key="8">
    <source>
        <dbReference type="Proteomes" id="UP001165740"/>
    </source>
</evidence>
<keyword evidence="4" id="KW-1015">Disulfide bond</keyword>
<protein>
    <submittedName>
        <fullName evidence="9">Mite allergen Der f 3-like isoform X1</fullName>
    </submittedName>
</protein>
<dbReference type="AlphaFoldDB" id="A0A9W3AUD7"/>
<dbReference type="RefSeq" id="XP_055890852.1">
    <property type="nucleotide sequence ID" value="XM_056034877.1"/>
</dbReference>
<evidence type="ECO:0000256" key="5">
    <source>
        <dbReference type="RuleBase" id="RU363034"/>
    </source>
</evidence>
<evidence type="ECO:0000256" key="2">
    <source>
        <dbReference type="ARBA" id="ARBA00022801"/>
    </source>
</evidence>
<evidence type="ECO:0000256" key="6">
    <source>
        <dbReference type="SAM" id="SignalP"/>
    </source>
</evidence>
<dbReference type="InterPro" id="IPR043504">
    <property type="entry name" value="Peptidase_S1_PA_chymotrypsin"/>
</dbReference>
<feature type="signal peptide" evidence="6">
    <location>
        <begin position="1"/>
        <end position="29"/>
    </location>
</feature>
<dbReference type="GO" id="GO:0004252">
    <property type="term" value="F:serine-type endopeptidase activity"/>
    <property type="evidence" value="ECO:0007669"/>
    <property type="project" value="InterPro"/>
</dbReference>
<evidence type="ECO:0000313" key="9">
    <source>
        <dbReference type="RefSeq" id="XP_055890852.1"/>
    </source>
</evidence>
<dbReference type="InterPro" id="IPR009003">
    <property type="entry name" value="Peptidase_S1_PA"/>
</dbReference>
<dbReference type="PROSITE" id="PS00134">
    <property type="entry name" value="TRYPSIN_HIS"/>
    <property type="match status" value="1"/>
</dbReference>
<sequence length="278" mass="30536">MFTTQEIVRSLSYIVYICLLSCLEVKTQSTGCGPNHSRGRVVGGWPAAECEFPWQVAITIGSVFCGGSIVDKRHIVTAAHCMKDKNTGAVYPASSVYVRVGSSSISSTKFYRVANVYVHPRHIQSINDYDVVVLTLAQDLIFSYCVAPICLPDNWENPEDADYCTSSGWGVTDFYSYSLQQKLRAVELPIVNQNQCQQSYGSRLINNLKFCAGDYINGGIDTCQGDSGGPLMCLKQGRFVLYGIVSFGTGCARARYPGIYTRVSNSNILSFIQSALEN</sequence>
<accession>A0A9W3AUD7</accession>
<name>A0A9W3AUD7_BIOGL</name>
<dbReference type="SUPFAM" id="SSF50494">
    <property type="entry name" value="Trypsin-like serine proteases"/>
    <property type="match status" value="1"/>
</dbReference>
<dbReference type="InterPro" id="IPR018114">
    <property type="entry name" value="TRYPSIN_HIS"/>
</dbReference>
<keyword evidence="2 5" id="KW-0378">Hydrolase</keyword>
<organism evidence="8 9">
    <name type="scientific">Biomphalaria glabrata</name>
    <name type="common">Bloodfluke planorb</name>
    <name type="synonym">Freshwater snail</name>
    <dbReference type="NCBI Taxonomy" id="6526"/>
    <lineage>
        <taxon>Eukaryota</taxon>
        <taxon>Metazoa</taxon>
        <taxon>Spiralia</taxon>
        <taxon>Lophotrochozoa</taxon>
        <taxon>Mollusca</taxon>
        <taxon>Gastropoda</taxon>
        <taxon>Heterobranchia</taxon>
        <taxon>Euthyneura</taxon>
        <taxon>Panpulmonata</taxon>
        <taxon>Hygrophila</taxon>
        <taxon>Lymnaeoidea</taxon>
        <taxon>Planorbidae</taxon>
        <taxon>Biomphalaria</taxon>
    </lineage>
</organism>
<dbReference type="InterPro" id="IPR001314">
    <property type="entry name" value="Peptidase_S1A"/>
</dbReference>
<feature type="chain" id="PRO_5040848346" evidence="6">
    <location>
        <begin position="30"/>
        <end position="278"/>
    </location>
</feature>
<dbReference type="CDD" id="cd00190">
    <property type="entry name" value="Tryp_SPc"/>
    <property type="match status" value="1"/>
</dbReference>
<evidence type="ECO:0000256" key="1">
    <source>
        <dbReference type="ARBA" id="ARBA00022670"/>
    </source>
</evidence>
<dbReference type="InterPro" id="IPR033116">
    <property type="entry name" value="TRYPSIN_SER"/>
</dbReference>
<keyword evidence="8" id="KW-1185">Reference proteome</keyword>
<dbReference type="FunFam" id="2.40.10.10:FF:000003">
    <property type="entry name" value="Transmembrane serine protease 3"/>
    <property type="match status" value="1"/>
</dbReference>
<dbReference type="PROSITE" id="PS00135">
    <property type="entry name" value="TRYPSIN_SER"/>
    <property type="match status" value="1"/>
</dbReference>
<evidence type="ECO:0000256" key="4">
    <source>
        <dbReference type="ARBA" id="ARBA00023157"/>
    </source>
</evidence>
<dbReference type="InterPro" id="IPR001254">
    <property type="entry name" value="Trypsin_dom"/>
</dbReference>
<dbReference type="PANTHER" id="PTHR24252">
    <property type="entry name" value="ACROSIN-RELATED"/>
    <property type="match status" value="1"/>
</dbReference>
<proteinExistence type="predicted"/>